<dbReference type="CDD" id="cd06173">
    <property type="entry name" value="MFS_MefA_like"/>
    <property type="match status" value="1"/>
</dbReference>
<sequence length="500" mass="51901">MSTSTSIGVEELDLADPEMQPSAIGGVDTGSVPQGRTADQDQDQDQNRTADQDKNRNRTADQDRTQDQNPDQAQPQQPAKRRSLWRHRDFRLLWVGETVSVLGSAVSGVALPLVALETMHAAPYIIGLMTAAAWLPWLVLGLPAGAWIDRLPRRRTLVAANAASFLLVLSVPVAWWLGVLTLGQLVAVELLGGAAGVFFGPALGAYIPSLLDPEDLPEGNAKLEGAQQAAVVSGGSLGGLLIQAVTAAFGLVVDAASYVVSTVCLLAIRKPEPERPGPRPDSSLRQEIRDGFRFLARDPYLRILTIGAAVDNFLLSGGQALLVVFLVRDLGLSAGGIGVLMAGDCLGGVVGALFAGRIARRLGTARALLTLSLASTPFGLLIPMATHGPGLALFALGLLIPAAGIVAVNVIGAAWRQAYCPPDMLGRIGSSGSVVSFCLIPLGALAGGALATVIGVRTTLWLVLGAGALAKAILLIGPLRTRRDLPESPNSGGLPAASEA</sequence>
<keyword evidence="6 8" id="KW-0472">Membrane</keyword>
<gene>
    <name evidence="10" type="ORF">GCM10009839_46880</name>
</gene>
<feature type="transmembrane region" description="Helical" evidence="8">
    <location>
        <begin position="240"/>
        <end position="268"/>
    </location>
</feature>
<feature type="transmembrane region" description="Helical" evidence="8">
    <location>
        <begin position="92"/>
        <end position="115"/>
    </location>
</feature>
<evidence type="ECO:0000256" key="7">
    <source>
        <dbReference type="SAM" id="MobiDB-lite"/>
    </source>
</evidence>
<feature type="transmembrane region" description="Helical" evidence="8">
    <location>
        <begin position="333"/>
        <end position="355"/>
    </location>
</feature>
<evidence type="ECO:0000256" key="4">
    <source>
        <dbReference type="ARBA" id="ARBA00022692"/>
    </source>
</evidence>
<organism evidence="10 11">
    <name type="scientific">Catenulispora yoronensis</name>
    <dbReference type="NCBI Taxonomy" id="450799"/>
    <lineage>
        <taxon>Bacteria</taxon>
        <taxon>Bacillati</taxon>
        <taxon>Actinomycetota</taxon>
        <taxon>Actinomycetes</taxon>
        <taxon>Catenulisporales</taxon>
        <taxon>Catenulisporaceae</taxon>
        <taxon>Catenulispora</taxon>
    </lineage>
</organism>
<feature type="region of interest" description="Disordered" evidence="7">
    <location>
        <begin position="1"/>
        <end position="82"/>
    </location>
</feature>
<dbReference type="InterPro" id="IPR020846">
    <property type="entry name" value="MFS_dom"/>
</dbReference>
<feature type="domain" description="Major facilitator superfamily (MFS) profile" evidence="9">
    <location>
        <begin position="300"/>
        <end position="500"/>
    </location>
</feature>
<feature type="compositionally biased region" description="Low complexity" evidence="7">
    <location>
        <begin position="67"/>
        <end position="78"/>
    </location>
</feature>
<protein>
    <submittedName>
        <fullName evidence="10">MFS transporter</fullName>
    </submittedName>
</protein>
<evidence type="ECO:0000256" key="2">
    <source>
        <dbReference type="ARBA" id="ARBA00022448"/>
    </source>
</evidence>
<dbReference type="PROSITE" id="PS50850">
    <property type="entry name" value="MFS"/>
    <property type="match status" value="1"/>
</dbReference>
<evidence type="ECO:0000256" key="8">
    <source>
        <dbReference type="SAM" id="Phobius"/>
    </source>
</evidence>
<keyword evidence="4 8" id="KW-0812">Transmembrane</keyword>
<accession>A0ABP5G7R5</accession>
<feature type="compositionally biased region" description="Basic and acidic residues" evidence="7">
    <location>
        <begin position="45"/>
        <end position="66"/>
    </location>
</feature>
<keyword evidence="3" id="KW-1003">Cell membrane</keyword>
<comment type="subcellular location">
    <subcellularLocation>
        <location evidence="1">Cell membrane</location>
        <topology evidence="1">Multi-pass membrane protein</topology>
    </subcellularLocation>
</comment>
<evidence type="ECO:0000256" key="1">
    <source>
        <dbReference type="ARBA" id="ARBA00004651"/>
    </source>
</evidence>
<evidence type="ECO:0000259" key="9">
    <source>
        <dbReference type="PROSITE" id="PS50850"/>
    </source>
</evidence>
<dbReference type="EMBL" id="BAAAQN010000028">
    <property type="protein sequence ID" value="GAA2039514.1"/>
    <property type="molecule type" value="Genomic_DNA"/>
</dbReference>
<feature type="transmembrane region" description="Helical" evidence="8">
    <location>
        <begin position="434"/>
        <end position="454"/>
    </location>
</feature>
<dbReference type="Pfam" id="PF05977">
    <property type="entry name" value="MFS_3"/>
    <property type="match status" value="1"/>
</dbReference>
<dbReference type="PANTHER" id="PTHR23513">
    <property type="entry name" value="INTEGRAL MEMBRANE EFFLUX PROTEIN-RELATED"/>
    <property type="match status" value="1"/>
</dbReference>
<proteinExistence type="predicted"/>
<dbReference type="PANTHER" id="PTHR23513:SF6">
    <property type="entry name" value="MAJOR FACILITATOR SUPERFAMILY ASSOCIATED DOMAIN-CONTAINING PROTEIN"/>
    <property type="match status" value="1"/>
</dbReference>
<feature type="transmembrane region" description="Helical" evidence="8">
    <location>
        <begin position="367"/>
        <end position="385"/>
    </location>
</feature>
<keyword evidence="5 8" id="KW-1133">Transmembrane helix</keyword>
<dbReference type="InterPro" id="IPR010290">
    <property type="entry name" value="TM_effector"/>
</dbReference>
<feature type="transmembrane region" description="Helical" evidence="8">
    <location>
        <begin position="156"/>
        <end position="177"/>
    </location>
</feature>
<evidence type="ECO:0000313" key="10">
    <source>
        <dbReference type="EMBL" id="GAA2039514.1"/>
    </source>
</evidence>
<dbReference type="Gene3D" id="1.20.1250.20">
    <property type="entry name" value="MFS general substrate transporter like domains"/>
    <property type="match status" value="1"/>
</dbReference>
<feature type="transmembrane region" description="Helical" evidence="8">
    <location>
        <begin position="391"/>
        <end position="414"/>
    </location>
</feature>
<comment type="caution">
    <text evidence="10">The sequence shown here is derived from an EMBL/GenBank/DDBJ whole genome shotgun (WGS) entry which is preliminary data.</text>
</comment>
<dbReference type="RefSeq" id="WP_344667789.1">
    <property type="nucleotide sequence ID" value="NZ_BAAAQN010000028.1"/>
</dbReference>
<keyword evidence="2" id="KW-0813">Transport</keyword>
<evidence type="ECO:0000256" key="3">
    <source>
        <dbReference type="ARBA" id="ARBA00022475"/>
    </source>
</evidence>
<name>A0ABP5G7R5_9ACTN</name>
<keyword evidence="11" id="KW-1185">Reference proteome</keyword>
<dbReference type="Proteomes" id="UP001500751">
    <property type="component" value="Unassembled WGS sequence"/>
</dbReference>
<reference evidence="11" key="1">
    <citation type="journal article" date="2019" name="Int. J. Syst. Evol. Microbiol.">
        <title>The Global Catalogue of Microorganisms (GCM) 10K type strain sequencing project: providing services to taxonomists for standard genome sequencing and annotation.</title>
        <authorList>
            <consortium name="The Broad Institute Genomics Platform"/>
            <consortium name="The Broad Institute Genome Sequencing Center for Infectious Disease"/>
            <person name="Wu L."/>
            <person name="Ma J."/>
        </authorList>
    </citation>
    <scope>NUCLEOTIDE SEQUENCE [LARGE SCALE GENOMIC DNA]</scope>
    <source>
        <strain evidence="11">JCM 16014</strain>
    </source>
</reference>
<evidence type="ECO:0000256" key="6">
    <source>
        <dbReference type="ARBA" id="ARBA00023136"/>
    </source>
</evidence>
<evidence type="ECO:0000313" key="11">
    <source>
        <dbReference type="Proteomes" id="UP001500751"/>
    </source>
</evidence>
<evidence type="ECO:0000256" key="5">
    <source>
        <dbReference type="ARBA" id="ARBA00022989"/>
    </source>
</evidence>
<dbReference type="SUPFAM" id="SSF103473">
    <property type="entry name" value="MFS general substrate transporter"/>
    <property type="match status" value="1"/>
</dbReference>
<feature type="transmembrane region" description="Helical" evidence="8">
    <location>
        <begin position="460"/>
        <end position="479"/>
    </location>
</feature>
<feature type="transmembrane region" description="Helical" evidence="8">
    <location>
        <begin position="121"/>
        <end position="144"/>
    </location>
</feature>
<dbReference type="InterPro" id="IPR036259">
    <property type="entry name" value="MFS_trans_sf"/>
</dbReference>